<dbReference type="GO" id="GO:0003690">
    <property type="term" value="F:double-stranded DNA binding"/>
    <property type="evidence" value="ECO:0007669"/>
    <property type="project" value="TreeGrafter"/>
</dbReference>
<keyword evidence="4" id="KW-0539">Nucleus</keyword>
<dbReference type="Gene3D" id="1.10.10.10">
    <property type="entry name" value="Winged helix-like DNA-binding domain superfamily/Winged helix DNA-binding domain"/>
    <property type="match status" value="1"/>
</dbReference>
<comment type="subcellular location">
    <subcellularLocation>
        <location evidence="1">Nucleus</location>
    </subcellularLocation>
</comment>
<proteinExistence type="inferred from homology"/>
<dbReference type="GO" id="GO:0007129">
    <property type="term" value="P:homologous chromosome pairing at meiosis"/>
    <property type="evidence" value="ECO:0007669"/>
    <property type="project" value="TreeGrafter"/>
</dbReference>
<dbReference type="AlphaFoldDB" id="A0A9Q3BNX9"/>
<feature type="region of interest" description="Disordered" evidence="7">
    <location>
        <begin position="243"/>
        <end position="263"/>
    </location>
</feature>
<feature type="coiled-coil region" evidence="6">
    <location>
        <begin position="93"/>
        <end position="127"/>
    </location>
</feature>
<feature type="compositionally biased region" description="Polar residues" evidence="7">
    <location>
        <begin position="243"/>
        <end position="253"/>
    </location>
</feature>
<evidence type="ECO:0000256" key="1">
    <source>
        <dbReference type="ARBA" id="ARBA00004123"/>
    </source>
</evidence>
<keyword evidence="3" id="KW-0233">DNA recombination</keyword>
<dbReference type="GO" id="GO:0000794">
    <property type="term" value="C:condensed nuclear chromosome"/>
    <property type="evidence" value="ECO:0007669"/>
    <property type="project" value="TreeGrafter"/>
</dbReference>
<protein>
    <recommendedName>
        <fullName evidence="8">Homologous-pairing protein 2 winged helix domain-containing protein</fullName>
    </recommendedName>
</protein>
<evidence type="ECO:0000256" key="5">
    <source>
        <dbReference type="ARBA" id="ARBA00023254"/>
    </source>
</evidence>
<reference evidence="9" key="1">
    <citation type="submission" date="2021-03" db="EMBL/GenBank/DDBJ databases">
        <title>Draft genome sequence of rust myrtle Austropuccinia psidii MF-1, a brazilian biotype.</title>
        <authorList>
            <person name="Quecine M.C."/>
            <person name="Pachon D.M.R."/>
            <person name="Bonatelli M.L."/>
            <person name="Correr F.H."/>
            <person name="Franceschini L.M."/>
            <person name="Leite T.F."/>
            <person name="Margarido G.R.A."/>
            <person name="Almeida C.A."/>
            <person name="Ferrarezi J.A."/>
            <person name="Labate C.A."/>
        </authorList>
    </citation>
    <scope>NUCLEOTIDE SEQUENCE</scope>
    <source>
        <strain evidence="9">MF-1</strain>
    </source>
</reference>
<keyword evidence="10" id="KW-1185">Reference proteome</keyword>
<dbReference type="PANTHER" id="PTHR15938:SF0">
    <property type="entry name" value="HOMOLOGOUS-PAIRING PROTEIN 2 HOMOLOG"/>
    <property type="match status" value="1"/>
</dbReference>
<evidence type="ECO:0000313" key="9">
    <source>
        <dbReference type="EMBL" id="MBW0468246.1"/>
    </source>
</evidence>
<evidence type="ECO:0000313" key="10">
    <source>
        <dbReference type="Proteomes" id="UP000765509"/>
    </source>
</evidence>
<dbReference type="InterPro" id="IPR010776">
    <property type="entry name" value="Hop2_WH_dom"/>
</dbReference>
<evidence type="ECO:0000259" key="8">
    <source>
        <dbReference type="Pfam" id="PF07106"/>
    </source>
</evidence>
<comment type="caution">
    <text evidence="9">The sequence shown here is derived from an EMBL/GenBank/DDBJ whole genome shotgun (WGS) entry which is preliminary data.</text>
</comment>
<dbReference type="EMBL" id="AVOT02001808">
    <property type="protein sequence ID" value="MBW0468246.1"/>
    <property type="molecule type" value="Genomic_DNA"/>
</dbReference>
<accession>A0A9Q3BNX9</accession>
<evidence type="ECO:0000256" key="7">
    <source>
        <dbReference type="SAM" id="MobiDB-lite"/>
    </source>
</evidence>
<keyword evidence="6" id="KW-0175">Coiled coil</keyword>
<dbReference type="GO" id="GO:0120231">
    <property type="term" value="C:DNA recombinase auxiliary factor complex"/>
    <property type="evidence" value="ECO:0007669"/>
    <property type="project" value="TreeGrafter"/>
</dbReference>
<dbReference type="Pfam" id="PF07106">
    <property type="entry name" value="WHD_TBPIP"/>
    <property type="match status" value="1"/>
</dbReference>
<dbReference type="OrthoDB" id="272266at2759"/>
<evidence type="ECO:0000256" key="4">
    <source>
        <dbReference type="ARBA" id="ARBA00023242"/>
    </source>
</evidence>
<name>A0A9Q3BNX9_9BASI</name>
<dbReference type="Proteomes" id="UP000765509">
    <property type="component" value="Unassembled WGS sequence"/>
</dbReference>
<dbReference type="GO" id="GO:0010774">
    <property type="term" value="P:meiotic strand invasion involved in reciprocal meiotic recombination"/>
    <property type="evidence" value="ECO:0007669"/>
    <property type="project" value="TreeGrafter"/>
</dbReference>
<feature type="domain" description="Homologous-pairing protein 2 winged helix" evidence="8">
    <location>
        <begin position="21"/>
        <end position="81"/>
    </location>
</feature>
<dbReference type="InterPro" id="IPR036388">
    <property type="entry name" value="WH-like_DNA-bd_sf"/>
</dbReference>
<sequence length="268" mass="30759">MENKPAGKAKLDKSEFIKGAEAEAMILSYLIDQNRPHNPTDISANLKVIKKVDTMKCLTYLHEAQKIDMKLFGKQAVYCCKQSDLETAPPELLSEKQRELEDLKEKIKKAKEENSRLKLELDELGKQPSSIEIPVVKSSLKQEWIELQSRLLEMSEKISNEEVKETSFEMEKELFKLEARTEKYKTLCRKYERSCKEAIKTIMDQLDSDNSINFDEMCEKIGLEAEPAELAIFELQKSQTDGANNIKKSTQPYRPTGVKRTLSGCEKL</sequence>
<evidence type="ECO:0000256" key="3">
    <source>
        <dbReference type="ARBA" id="ARBA00023172"/>
    </source>
</evidence>
<gene>
    <name evidence="9" type="ORF">O181_007961</name>
</gene>
<evidence type="ECO:0000256" key="6">
    <source>
        <dbReference type="SAM" id="Coils"/>
    </source>
</evidence>
<comment type="similarity">
    <text evidence="2">Belongs to the HOP2 family.</text>
</comment>
<organism evidence="9 10">
    <name type="scientific">Austropuccinia psidii MF-1</name>
    <dbReference type="NCBI Taxonomy" id="1389203"/>
    <lineage>
        <taxon>Eukaryota</taxon>
        <taxon>Fungi</taxon>
        <taxon>Dikarya</taxon>
        <taxon>Basidiomycota</taxon>
        <taxon>Pucciniomycotina</taxon>
        <taxon>Pucciniomycetes</taxon>
        <taxon>Pucciniales</taxon>
        <taxon>Sphaerophragmiaceae</taxon>
        <taxon>Austropuccinia</taxon>
    </lineage>
</organism>
<dbReference type="PANTHER" id="PTHR15938">
    <property type="entry name" value="TBP-1 INTERACTING PROTEIN"/>
    <property type="match status" value="1"/>
</dbReference>
<evidence type="ECO:0000256" key="2">
    <source>
        <dbReference type="ARBA" id="ARBA00007922"/>
    </source>
</evidence>
<dbReference type="GO" id="GO:0000709">
    <property type="term" value="P:meiotic joint molecule formation"/>
    <property type="evidence" value="ECO:0007669"/>
    <property type="project" value="TreeGrafter"/>
</dbReference>
<dbReference type="GO" id="GO:0120230">
    <property type="term" value="F:recombinase activator activity"/>
    <property type="evidence" value="ECO:0007669"/>
    <property type="project" value="TreeGrafter"/>
</dbReference>
<keyword evidence="5" id="KW-0469">Meiosis</keyword>